<proteinExistence type="predicted"/>
<accession>A0A194X019</accession>
<reference evidence="1 2" key="1">
    <citation type="submission" date="2015-10" db="EMBL/GenBank/DDBJ databases">
        <title>Full genome of DAOMC 229536 Phialocephala scopiformis, a fungal endophyte of spruce producing the potent anti-insectan compound rugulosin.</title>
        <authorList>
            <consortium name="DOE Joint Genome Institute"/>
            <person name="Walker A.K."/>
            <person name="Frasz S.L."/>
            <person name="Seifert K.A."/>
            <person name="Miller J.D."/>
            <person name="Mondo S.J."/>
            <person name="Labutti K."/>
            <person name="Lipzen A."/>
            <person name="Dockter R."/>
            <person name="Kennedy M."/>
            <person name="Grigoriev I.V."/>
            <person name="Spatafora J.W."/>
        </authorList>
    </citation>
    <scope>NUCLEOTIDE SEQUENCE [LARGE SCALE GENOMIC DNA]</scope>
    <source>
        <strain evidence="1 2">CBS 120377</strain>
    </source>
</reference>
<dbReference type="AlphaFoldDB" id="A0A194X019"/>
<dbReference type="KEGG" id="psco:LY89DRAFT_737278"/>
<dbReference type="InParanoid" id="A0A194X019"/>
<name>A0A194X019_MOLSC</name>
<dbReference type="GeneID" id="28829960"/>
<evidence type="ECO:0000313" key="2">
    <source>
        <dbReference type="Proteomes" id="UP000070700"/>
    </source>
</evidence>
<dbReference type="Pfam" id="PF12138">
    <property type="entry name" value="Spherulin4"/>
    <property type="match status" value="1"/>
</dbReference>
<sequence>MVNITTLARGSLGGNGTSTTVFNPGEIVVENWYGVADYVDVFEDAYQVYTPQIMASIPTGFEERSLFIMYNFTGTVGQQMELVDSVVGAGVGGLFVTDQAGYTSWSGIWGEFVGDMDGA</sequence>
<dbReference type="RefSeq" id="XP_018067654.1">
    <property type="nucleotide sequence ID" value="XM_018220234.1"/>
</dbReference>
<dbReference type="OrthoDB" id="5342184at2759"/>
<organism evidence="1 2">
    <name type="scientific">Mollisia scopiformis</name>
    <name type="common">Conifer needle endophyte fungus</name>
    <name type="synonym">Phialocephala scopiformis</name>
    <dbReference type="NCBI Taxonomy" id="149040"/>
    <lineage>
        <taxon>Eukaryota</taxon>
        <taxon>Fungi</taxon>
        <taxon>Dikarya</taxon>
        <taxon>Ascomycota</taxon>
        <taxon>Pezizomycotina</taxon>
        <taxon>Leotiomycetes</taxon>
        <taxon>Helotiales</taxon>
        <taxon>Mollisiaceae</taxon>
        <taxon>Mollisia</taxon>
    </lineage>
</organism>
<gene>
    <name evidence="1" type="ORF">LY89DRAFT_737278</name>
</gene>
<protein>
    <submittedName>
        <fullName evidence="1">Uncharacterized protein</fullName>
    </submittedName>
</protein>
<dbReference type="EMBL" id="KQ947422">
    <property type="protein sequence ID" value="KUJ13299.1"/>
    <property type="molecule type" value="Genomic_DNA"/>
</dbReference>
<dbReference type="InterPro" id="IPR021986">
    <property type="entry name" value="Spherulin4"/>
</dbReference>
<evidence type="ECO:0000313" key="1">
    <source>
        <dbReference type="EMBL" id="KUJ13299.1"/>
    </source>
</evidence>
<keyword evidence="2" id="KW-1185">Reference proteome</keyword>
<dbReference type="Proteomes" id="UP000070700">
    <property type="component" value="Unassembled WGS sequence"/>
</dbReference>